<name>A0AA37RX91_9GAMM</name>
<dbReference type="AlphaFoldDB" id="A0AA37RX91"/>
<dbReference type="InterPro" id="IPR012663">
    <property type="entry name" value="CHP02450_Tryp"/>
</dbReference>
<reference evidence="1" key="2">
    <citation type="submission" date="2023-01" db="EMBL/GenBank/DDBJ databases">
        <title>Draft genome sequence of Paraferrimonas sedimenticola strain NBRC 101628.</title>
        <authorList>
            <person name="Sun Q."/>
            <person name="Mori K."/>
        </authorList>
    </citation>
    <scope>NUCLEOTIDE SEQUENCE</scope>
    <source>
        <strain evidence="1">NBRC 101628</strain>
    </source>
</reference>
<protein>
    <recommendedName>
        <fullName evidence="3">TIGR02450 family Trp-rich protein</fullName>
    </recommendedName>
</protein>
<dbReference type="NCBIfam" id="TIGR02450">
    <property type="entry name" value="TIGR02450 family Trp-rich protein"/>
    <property type="match status" value="1"/>
</dbReference>
<organism evidence="1 2">
    <name type="scientific">Paraferrimonas sedimenticola</name>
    <dbReference type="NCBI Taxonomy" id="375674"/>
    <lineage>
        <taxon>Bacteria</taxon>
        <taxon>Pseudomonadati</taxon>
        <taxon>Pseudomonadota</taxon>
        <taxon>Gammaproteobacteria</taxon>
        <taxon>Alteromonadales</taxon>
        <taxon>Ferrimonadaceae</taxon>
        <taxon>Paraferrimonas</taxon>
    </lineage>
</organism>
<dbReference type="RefSeq" id="WP_095504285.1">
    <property type="nucleotide sequence ID" value="NZ_BSNC01000005.1"/>
</dbReference>
<reference evidence="1" key="1">
    <citation type="journal article" date="2014" name="Int. J. Syst. Evol. Microbiol.">
        <title>Complete genome sequence of Corynebacterium casei LMG S-19264T (=DSM 44701T), isolated from a smear-ripened cheese.</title>
        <authorList>
            <consortium name="US DOE Joint Genome Institute (JGI-PGF)"/>
            <person name="Walter F."/>
            <person name="Albersmeier A."/>
            <person name="Kalinowski J."/>
            <person name="Ruckert C."/>
        </authorList>
    </citation>
    <scope>NUCLEOTIDE SEQUENCE</scope>
    <source>
        <strain evidence="1">NBRC 101628</strain>
    </source>
</reference>
<gene>
    <name evidence="1" type="ORF">GCM10007895_22840</name>
</gene>
<keyword evidence="2" id="KW-1185">Reference proteome</keyword>
<accession>A0AA37RX91</accession>
<comment type="caution">
    <text evidence="1">The sequence shown here is derived from an EMBL/GenBank/DDBJ whole genome shotgun (WGS) entry which is preliminary data.</text>
</comment>
<evidence type="ECO:0000313" key="2">
    <source>
        <dbReference type="Proteomes" id="UP001161422"/>
    </source>
</evidence>
<evidence type="ECO:0008006" key="3">
    <source>
        <dbReference type="Google" id="ProtNLM"/>
    </source>
</evidence>
<proteinExistence type="predicted"/>
<dbReference type="Pfam" id="PF09493">
    <property type="entry name" value="DUF2389"/>
    <property type="match status" value="1"/>
</dbReference>
<dbReference type="EMBL" id="BSNC01000005">
    <property type="protein sequence ID" value="GLP96978.1"/>
    <property type="molecule type" value="Genomic_DNA"/>
</dbReference>
<sequence>MNRISPKALLNSKWTKREVVRKEKHFVVTEVEFDEQQAVSRCVISAVMSRNEYEIDWRELKQSQIWRLGWH</sequence>
<dbReference type="Proteomes" id="UP001161422">
    <property type="component" value="Unassembled WGS sequence"/>
</dbReference>
<evidence type="ECO:0000313" key="1">
    <source>
        <dbReference type="EMBL" id="GLP96978.1"/>
    </source>
</evidence>